<evidence type="ECO:0000313" key="2">
    <source>
        <dbReference type="EMBL" id="KCV70725.1"/>
    </source>
</evidence>
<accession>A0A058Z8X5</accession>
<sequence length="257" mass="28207">MLGTGGGPAERRSTKIRTHGPGRVRRRPHQRPTAHATGREDPPGRCQSWPMKRWTPGCLGPEGQPGPPPGGGACRECDPPGGGIGHCGAQGAPGAGAGRPRAPRRRSASIPEPHPRQLPPVPPGRSDQIGCAEAGQSGRTRHPARKRRPIRWIDGLEPGAEQLRPTRKKPTRAHWSGARANHRLSGAKEWESGPKGRPPVRGSSPRHRPWPRRCEHGRRPRRRPRHARPAQMARHPGHSRCMKPPPQERHCPRRGRA</sequence>
<dbReference type="EMBL" id="KB932204">
    <property type="protein sequence ID" value="KCV70725.1"/>
    <property type="molecule type" value="Genomic_DNA"/>
</dbReference>
<dbReference type="GeneID" id="20527801"/>
<evidence type="ECO:0000313" key="3">
    <source>
        <dbReference type="Proteomes" id="UP000030693"/>
    </source>
</evidence>
<feature type="compositionally biased region" description="Basic residues" evidence="1">
    <location>
        <begin position="204"/>
        <end position="228"/>
    </location>
</feature>
<feature type="region of interest" description="Disordered" evidence="1">
    <location>
        <begin position="1"/>
        <end position="257"/>
    </location>
</feature>
<reference evidence="2" key="1">
    <citation type="submission" date="2013-04" db="EMBL/GenBank/DDBJ databases">
        <title>The Genome Sequence of Fonticula alba ATCC 38817.</title>
        <authorList>
            <consortium name="The Broad Institute Genomics Platform"/>
            <person name="Russ C."/>
            <person name="Cuomo C."/>
            <person name="Burger G."/>
            <person name="Gray M.W."/>
            <person name="Holland P.W.H."/>
            <person name="King N."/>
            <person name="Lang F.B.F."/>
            <person name="Roger A.J."/>
            <person name="Ruiz-Trillo I."/>
            <person name="Brown M."/>
            <person name="Walker B."/>
            <person name="Young S."/>
            <person name="Zeng Q."/>
            <person name="Gargeya S."/>
            <person name="Fitzgerald M."/>
            <person name="Haas B."/>
            <person name="Abouelleil A."/>
            <person name="Allen A.W."/>
            <person name="Alvarado L."/>
            <person name="Arachchi H.M."/>
            <person name="Berlin A.M."/>
            <person name="Chapman S.B."/>
            <person name="Gainer-Dewar J."/>
            <person name="Goldberg J."/>
            <person name="Griggs A."/>
            <person name="Gujja S."/>
            <person name="Hansen M."/>
            <person name="Howarth C."/>
            <person name="Imamovic A."/>
            <person name="Ireland A."/>
            <person name="Larimer J."/>
            <person name="McCowan C."/>
            <person name="Murphy C."/>
            <person name="Pearson M."/>
            <person name="Poon T.W."/>
            <person name="Priest M."/>
            <person name="Roberts A."/>
            <person name="Saif S."/>
            <person name="Shea T."/>
            <person name="Sisk P."/>
            <person name="Sykes S."/>
            <person name="Wortman J."/>
            <person name="Nusbaum C."/>
            <person name="Birren B."/>
        </authorList>
    </citation>
    <scope>NUCLEOTIDE SEQUENCE [LARGE SCALE GENOMIC DNA]</scope>
    <source>
        <strain evidence="2">ATCC 38817</strain>
    </source>
</reference>
<gene>
    <name evidence="2" type="ORF">H696_03076</name>
</gene>
<dbReference type="Proteomes" id="UP000030693">
    <property type="component" value="Unassembled WGS sequence"/>
</dbReference>
<proteinExistence type="predicted"/>
<feature type="compositionally biased region" description="Basic residues" evidence="1">
    <location>
        <begin position="139"/>
        <end position="150"/>
    </location>
</feature>
<keyword evidence="3" id="KW-1185">Reference proteome</keyword>
<protein>
    <submittedName>
        <fullName evidence="2">Uncharacterized protein</fullName>
    </submittedName>
</protein>
<organism evidence="2">
    <name type="scientific">Fonticula alba</name>
    <name type="common">Slime mold</name>
    <dbReference type="NCBI Taxonomy" id="691883"/>
    <lineage>
        <taxon>Eukaryota</taxon>
        <taxon>Rotosphaerida</taxon>
        <taxon>Fonticulaceae</taxon>
        <taxon>Fonticula</taxon>
    </lineage>
</organism>
<feature type="compositionally biased region" description="Gly residues" evidence="1">
    <location>
        <begin position="80"/>
        <end position="97"/>
    </location>
</feature>
<name>A0A058Z8X5_FONAL</name>
<dbReference type="RefSeq" id="XP_009495241.1">
    <property type="nucleotide sequence ID" value="XM_009496966.1"/>
</dbReference>
<dbReference type="AlphaFoldDB" id="A0A058Z8X5"/>
<feature type="compositionally biased region" description="Basic residues" evidence="1">
    <location>
        <begin position="14"/>
        <end position="32"/>
    </location>
</feature>
<evidence type="ECO:0000256" key="1">
    <source>
        <dbReference type="SAM" id="MobiDB-lite"/>
    </source>
</evidence>